<evidence type="ECO:0000256" key="1">
    <source>
        <dbReference type="ARBA" id="ARBA00023015"/>
    </source>
</evidence>
<dbReference type="InterPro" id="IPR001845">
    <property type="entry name" value="HTH_ArsR_DNA-bd_dom"/>
</dbReference>
<dbReference type="Pfam" id="PF01022">
    <property type="entry name" value="HTH_5"/>
    <property type="match status" value="1"/>
</dbReference>
<dbReference type="CDD" id="cd00090">
    <property type="entry name" value="HTH_ARSR"/>
    <property type="match status" value="1"/>
</dbReference>
<dbReference type="InterPro" id="IPR036390">
    <property type="entry name" value="WH_DNA-bd_sf"/>
</dbReference>
<protein>
    <recommendedName>
        <fullName evidence="4">HTH arsR-type domain-containing protein</fullName>
    </recommendedName>
</protein>
<dbReference type="PANTHER" id="PTHR43132">
    <property type="entry name" value="ARSENICAL RESISTANCE OPERON REPRESSOR ARSR-RELATED"/>
    <property type="match status" value="1"/>
</dbReference>
<dbReference type="NCBIfam" id="NF033788">
    <property type="entry name" value="HTH_metalloreg"/>
    <property type="match status" value="1"/>
</dbReference>
<evidence type="ECO:0000313" key="5">
    <source>
        <dbReference type="EMBL" id="ANP28025.1"/>
    </source>
</evidence>
<accession>A0A1B0ZJ21</accession>
<gene>
    <name evidence="5" type="ORF">DAD186_14750</name>
</gene>
<evidence type="ECO:0000256" key="2">
    <source>
        <dbReference type="ARBA" id="ARBA00023125"/>
    </source>
</evidence>
<dbReference type="InterPro" id="IPR011991">
    <property type="entry name" value="ArsR-like_HTH"/>
</dbReference>
<reference evidence="5 6" key="1">
    <citation type="submission" date="2015-06" db="EMBL/GenBank/DDBJ databases">
        <title>Investigation of pathophysiology for high-risk pregnancy and development of treatment modality based on it.</title>
        <authorList>
            <person name="Kim B.-C."/>
            <person name="Lim S."/>
        </authorList>
    </citation>
    <scope>NUCLEOTIDE SEQUENCE [LARGE SCALE GENOMIC DNA]</scope>
    <source>
        <strain evidence="5 6">AD1-86</strain>
    </source>
</reference>
<dbReference type="AlphaFoldDB" id="A0A1B0ZJ21"/>
<sequence>MGDSSQIDHAARVFKALGNPARLEIVLHLSDHACTVTELVECTGFSQPLVSQHLAKLREVHVVKGEREGKATRYSIVDAHVAHVIHDTLAHTQEGEHHD</sequence>
<dbReference type="KEGG" id="dva:DAD186_14750"/>
<dbReference type="EMBL" id="CP012117">
    <property type="protein sequence ID" value="ANP28025.1"/>
    <property type="molecule type" value="Genomic_DNA"/>
</dbReference>
<dbReference type="STRING" id="1630135.DAD186_14750"/>
<evidence type="ECO:0000259" key="4">
    <source>
        <dbReference type="PROSITE" id="PS50987"/>
    </source>
</evidence>
<dbReference type="SMART" id="SM00418">
    <property type="entry name" value="HTH_ARSR"/>
    <property type="match status" value="1"/>
</dbReference>
<dbReference type="PROSITE" id="PS50987">
    <property type="entry name" value="HTH_ARSR_2"/>
    <property type="match status" value="1"/>
</dbReference>
<dbReference type="InterPro" id="IPR051011">
    <property type="entry name" value="Metal_resp_trans_reg"/>
</dbReference>
<dbReference type="SUPFAM" id="SSF46785">
    <property type="entry name" value="Winged helix' DNA-binding domain"/>
    <property type="match status" value="1"/>
</dbReference>
<organism evidence="5 6">
    <name type="scientific">Dermabacter vaginalis</name>
    <dbReference type="NCBI Taxonomy" id="1630135"/>
    <lineage>
        <taxon>Bacteria</taxon>
        <taxon>Bacillati</taxon>
        <taxon>Actinomycetota</taxon>
        <taxon>Actinomycetes</taxon>
        <taxon>Micrococcales</taxon>
        <taxon>Dermabacteraceae</taxon>
        <taxon>Dermabacter</taxon>
    </lineage>
</organism>
<keyword evidence="1" id="KW-0805">Transcription regulation</keyword>
<name>A0A1B0ZJ21_9MICO</name>
<evidence type="ECO:0000313" key="6">
    <source>
        <dbReference type="Proteomes" id="UP000092596"/>
    </source>
</evidence>
<feature type="domain" description="HTH arsR-type" evidence="4">
    <location>
        <begin position="2"/>
        <end position="96"/>
    </location>
</feature>
<dbReference type="GO" id="GO:0003677">
    <property type="term" value="F:DNA binding"/>
    <property type="evidence" value="ECO:0007669"/>
    <property type="project" value="UniProtKB-KW"/>
</dbReference>
<dbReference type="Proteomes" id="UP000092596">
    <property type="component" value="Chromosome"/>
</dbReference>
<dbReference type="PRINTS" id="PR00778">
    <property type="entry name" value="HTHARSR"/>
</dbReference>
<dbReference type="RefSeq" id="WP_065248094.1">
    <property type="nucleotide sequence ID" value="NZ_CP012117.1"/>
</dbReference>
<dbReference type="InterPro" id="IPR036388">
    <property type="entry name" value="WH-like_DNA-bd_sf"/>
</dbReference>
<dbReference type="PANTHER" id="PTHR43132:SF6">
    <property type="entry name" value="HTH-TYPE TRANSCRIPTIONAL REPRESSOR CZRA"/>
    <property type="match status" value="1"/>
</dbReference>
<keyword evidence="2" id="KW-0238">DNA-binding</keyword>
<dbReference type="GO" id="GO:0003700">
    <property type="term" value="F:DNA-binding transcription factor activity"/>
    <property type="evidence" value="ECO:0007669"/>
    <property type="project" value="InterPro"/>
</dbReference>
<evidence type="ECO:0000256" key="3">
    <source>
        <dbReference type="ARBA" id="ARBA00023163"/>
    </source>
</evidence>
<proteinExistence type="predicted"/>
<dbReference type="Gene3D" id="1.10.10.10">
    <property type="entry name" value="Winged helix-like DNA-binding domain superfamily/Winged helix DNA-binding domain"/>
    <property type="match status" value="1"/>
</dbReference>
<keyword evidence="3" id="KW-0804">Transcription</keyword>